<evidence type="ECO:0000256" key="2">
    <source>
        <dbReference type="ARBA" id="ARBA00023015"/>
    </source>
</evidence>
<proteinExistence type="inferred from homology"/>
<dbReference type="CDD" id="cd06171">
    <property type="entry name" value="Sigma70_r4"/>
    <property type="match status" value="1"/>
</dbReference>
<keyword evidence="3" id="KW-0731">Sigma factor</keyword>
<dbReference type="InterPro" id="IPR013325">
    <property type="entry name" value="RNA_pol_sigma_r2"/>
</dbReference>
<dbReference type="Gene3D" id="1.10.10.10">
    <property type="entry name" value="Winged helix-like DNA-binding domain superfamily/Winged helix DNA-binding domain"/>
    <property type="match status" value="1"/>
</dbReference>
<dbReference type="InterPro" id="IPR013324">
    <property type="entry name" value="RNA_pol_sigma_r3/r4-like"/>
</dbReference>
<keyword evidence="4" id="KW-0804">Transcription</keyword>
<dbReference type="KEGG" id="fpn:ABE65_019405"/>
<dbReference type="Pfam" id="PF08281">
    <property type="entry name" value="Sigma70_r4_2"/>
    <property type="match status" value="1"/>
</dbReference>
<reference evidence="7 8" key="1">
    <citation type="submission" date="2016-04" db="EMBL/GenBank/DDBJ databases">
        <title>Complete genome sequence of Fictibacillus phosphorivorans G25-29, a strain toxic to nematodes.</title>
        <authorList>
            <person name="Zheng Z."/>
        </authorList>
    </citation>
    <scope>NUCLEOTIDE SEQUENCE [LARGE SCALE GENOMIC DNA]</scope>
    <source>
        <strain evidence="7 8">G25-29</strain>
    </source>
</reference>
<dbReference type="InterPro" id="IPR013249">
    <property type="entry name" value="RNA_pol_sigma70_r4_t2"/>
</dbReference>
<dbReference type="SUPFAM" id="SSF88659">
    <property type="entry name" value="Sigma3 and sigma4 domains of RNA polymerase sigma factors"/>
    <property type="match status" value="1"/>
</dbReference>
<feature type="domain" description="RNA polymerase sigma factor 70 region 4 type 2" evidence="6">
    <location>
        <begin position="122"/>
        <end position="174"/>
    </location>
</feature>
<dbReference type="InterPro" id="IPR007627">
    <property type="entry name" value="RNA_pol_sigma70_r2"/>
</dbReference>
<dbReference type="PANTHER" id="PTHR43133">
    <property type="entry name" value="RNA POLYMERASE ECF-TYPE SIGMA FACTO"/>
    <property type="match status" value="1"/>
</dbReference>
<evidence type="ECO:0000259" key="5">
    <source>
        <dbReference type="Pfam" id="PF04542"/>
    </source>
</evidence>
<keyword evidence="8" id="KW-1185">Reference proteome</keyword>
<dbReference type="Pfam" id="PF04542">
    <property type="entry name" value="Sigma70_r2"/>
    <property type="match status" value="1"/>
</dbReference>
<organism evidence="7 8">
    <name type="scientific">Fictibacillus phosphorivorans</name>
    <dbReference type="NCBI Taxonomy" id="1221500"/>
    <lineage>
        <taxon>Bacteria</taxon>
        <taxon>Bacillati</taxon>
        <taxon>Bacillota</taxon>
        <taxon>Bacilli</taxon>
        <taxon>Bacillales</taxon>
        <taxon>Fictibacillaceae</taxon>
        <taxon>Fictibacillus</taxon>
    </lineage>
</organism>
<dbReference type="RefSeq" id="WP_082861514.1">
    <property type="nucleotide sequence ID" value="NZ_CP015378.1"/>
</dbReference>
<evidence type="ECO:0000313" key="7">
    <source>
        <dbReference type="EMBL" id="ANC78849.1"/>
    </source>
</evidence>
<keyword evidence="2" id="KW-0805">Transcription regulation</keyword>
<dbReference type="GO" id="GO:0003677">
    <property type="term" value="F:DNA binding"/>
    <property type="evidence" value="ECO:0007669"/>
    <property type="project" value="InterPro"/>
</dbReference>
<dbReference type="InterPro" id="IPR014284">
    <property type="entry name" value="RNA_pol_sigma-70_dom"/>
</dbReference>
<evidence type="ECO:0000256" key="3">
    <source>
        <dbReference type="ARBA" id="ARBA00023082"/>
    </source>
</evidence>
<evidence type="ECO:0000313" key="8">
    <source>
        <dbReference type="Proteomes" id="UP000076623"/>
    </source>
</evidence>
<name>A0A168WAG2_9BACL</name>
<dbReference type="InterPro" id="IPR039425">
    <property type="entry name" value="RNA_pol_sigma-70-like"/>
</dbReference>
<evidence type="ECO:0008006" key="9">
    <source>
        <dbReference type="Google" id="ProtNLM"/>
    </source>
</evidence>
<sequence length="185" mass="21341">MKSEGLRGSISIDGMTKDDATVYLMRCYGEEIKRLVYTFVKNWQQAEDITQDVYIALYTKLDTFRGESALKSWIYTIAINKSKDFLKSWSYRKLALTDKFTANSNGSVDSAEDGVVSNSEDELLYQAVLSLPIKYREVILLHYYKEFSIREICELLTINESTVKTRLSRARTKLQDSYIHLGGER</sequence>
<evidence type="ECO:0000259" key="6">
    <source>
        <dbReference type="Pfam" id="PF08281"/>
    </source>
</evidence>
<comment type="similarity">
    <text evidence="1">Belongs to the sigma-70 factor family. ECF subfamily.</text>
</comment>
<dbReference type="STRING" id="1221500.ABE65_019405"/>
<dbReference type="NCBIfam" id="TIGR02937">
    <property type="entry name" value="sigma70-ECF"/>
    <property type="match status" value="1"/>
</dbReference>
<accession>A0A168WAG2</accession>
<dbReference type="InterPro" id="IPR036388">
    <property type="entry name" value="WH-like_DNA-bd_sf"/>
</dbReference>
<protein>
    <recommendedName>
        <fullName evidence="9">Sigma-70 family RNA polymerase sigma factor</fullName>
    </recommendedName>
</protein>
<dbReference type="Gene3D" id="1.10.1740.10">
    <property type="match status" value="1"/>
</dbReference>
<evidence type="ECO:0000256" key="4">
    <source>
        <dbReference type="ARBA" id="ARBA00023163"/>
    </source>
</evidence>
<gene>
    <name evidence="7" type="ORF">ABE65_019405</name>
</gene>
<dbReference type="EMBL" id="CP015378">
    <property type="protein sequence ID" value="ANC78849.1"/>
    <property type="molecule type" value="Genomic_DNA"/>
</dbReference>
<dbReference type="GO" id="GO:0016987">
    <property type="term" value="F:sigma factor activity"/>
    <property type="evidence" value="ECO:0007669"/>
    <property type="project" value="UniProtKB-KW"/>
</dbReference>
<dbReference type="GO" id="GO:0006352">
    <property type="term" value="P:DNA-templated transcription initiation"/>
    <property type="evidence" value="ECO:0007669"/>
    <property type="project" value="InterPro"/>
</dbReference>
<dbReference type="AlphaFoldDB" id="A0A168WAG2"/>
<dbReference type="PANTHER" id="PTHR43133:SF60">
    <property type="entry name" value="RNA POLYMERASE SIGMA FACTOR SIGV"/>
    <property type="match status" value="1"/>
</dbReference>
<dbReference type="SUPFAM" id="SSF88946">
    <property type="entry name" value="Sigma2 domain of RNA polymerase sigma factors"/>
    <property type="match status" value="1"/>
</dbReference>
<evidence type="ECO:0000256" key="1">
    <source>
        <dbReference type="ARBA" id="ARBA00010641"/>
    </source>
</evidence>
<dbReference type="Proteomes" id="UP000076623">
    <property type="component" value="Chromosome"/>
</dbReference>
<feature type="domain" description="RNA polymerase sigma-70 region 2" evidence="5">
    <location>
        <begin position="24"/>
        <end position="88"/>
    </location>
</feature>